<accession>A0A9D1NN88</accession>
<proteinExistence type="inferred from homology"/>
<dbReference type="SUPFAM" id="SSF53335">
    <property type="entry name" value="S-adenosyl-L-methionine-dependent methyltransferases"/>
    <property type="match status" value="1"/>
</dbReference>
<keyword evidence="2" id="KW-0680">Restriction system</keyword>
<dbReference type="Proteomes" id="UP000886845">
    <property type="component" value="Unassembled WGS sequence"/>
</dbReference>
<gene>
    <name evidence="4" type="ORF">IAC79_04940</name>
</gene>
<dbReference type="GO" id="GO:0009307">
    <property type="term" value="P:DNA restriction-modification system"/>
    <property type="evidence" value="ECO:0007669"/>
    <property type="project" value="UniProtKB-KW"/>
</dbReference>
<reference evidence="4" key="1">
    <citation type="submission" date="2020-10" db="EMBL/GenBank/DDBJ databases">
        <authorList>
            <person name="Gilroy R."/>
        </authorList>
    </citation>
    <scope>NUCLEOTIDE SEQUENCE</scope>
    <source>
        <strain evidence="4">35461</strain>
    </source>
</reference>
<evidence type="ECO:0000256" key="2">
    <source>
        <dbReference type="ARBA" id="ARBA00022747"/>
    </source>
</evidence>
<dbReference type="InterPro" id="IPR052916">
    <property type="entry name" value="Type-I_RE_MTase_Subunit"/>
</dbReference>
<dbReference type="Gene3D" id="1.20.1260.30">
    <property type="match status" value="1"/>
</dbReference>
<reference evidence="4" key="2">
    <citation type="journal article" date="2021" name="PeerJ">
        <title>Extensive microbial diversity within the chicken gut microbiome revealed by metagenomics and culture.</title>
        <authorList>
            <person name="Gilroy R."/>
            <person name="Ravi A."/>
            <person name="Getino M."/>
            <person name="Pursley I."/>
            <person name="Horton D.L."/>
            <person name="Alikhan N.F."/>
            <person name="Baker D."/>
            <person name="Gharbi K."/>
            <person name="Hall N."/>
            <person name="Watson M."/>
            <person name="Adriaenssens E.M."/>
            <person name="Foster-Nyarko E."/>
            <person name="Jarju S."/>
            <person name="Secka A."/>
            <person name="Antonio M."/>
            <person name="Oren A."/>
            <person name="Chaudhuri R.R."/>
            <person name="La Ragione R."/>
            <person name="Hildebrand F."/>
            <person name="Pallen M.J."/>
        </authorList>
    </citation>
    <scope>NUCLEOTIDE SEQUENCE</scope>
    <source>
        <strain evidence="4">35461</strain>
    </source>
</reference>
<comment type="caution">
    <text evidence="4">The sequence shown here is derived from an EMBL/GenBank/DDBJ whole genome shotgun (WGS) entry which is preliminary data.</text>
</comment>
<dbReference type="InterPro" id="IPR022749">
    <property type="entry name" value="D12N6_MeTrfase_N"/>
</dbReference>
<dbReference type="AlphaFoldDB" id="A0A9D1NN88"/>
<feature type="domain" description="N6 adenine-specific DNA methyltransferase N-terminal" evidence="3">
    <location>
        <begin position="14"/>
        <end position="150"/>
    </location>
</feature>
<name>A0A9D1NN88_9BACT</name>
<protein>
    <submittedName>
        <fullName evidence="4">SAM-dependent DNA methyltransferase</fullName>
    </submittedName>
</protein>
<comment type="similarity">
    <text evidence="1">Belongs to the N(4)/N(6)-methyltransferase family.</text>
</comment>
<sequence>MAETMAWNERLRALEARLWESADALRSNSKLTSSQYCMPVMGLIFLRYAWGRFRRQTEKLEQKRKNNPNSRSRDIDDIEKADYTGNGVLWLPEAARYDRLAALPGDENLAEALNAAMAAIEAESPDLAGVLPKQYGELPPAILADLVRTFNDPVLDTIGGDVFGRIYEYFLQKFAPQEHFYALQARRYLESVA</sequence>
<dbReference type="Pfam" id="PF12161">
    <property type="entry name" value="HsdM_N"/>
    <property type="match status" value="1"/>
</dbReference>
<dbReference type="PANTHER" id="PTHR42998:SF1">
    <property type="entry name" value="TYPE I RESTRICTION ENZYME HINDI METHYLASE SUBUNIT"/>
    <property type="match status" value="1"/>
</dbReference>
<organism evidence="4 5">
    <name type="scientific">Candidatus Spyradenecus faecavium</name>
    <dbReference type="NCBI Taxonomy" id="2840947"/>
    <lineage>
        <taxon>Bacteria</taxon>
        <taxon>Pseudomonadati</taxon>
        <taxon>Lentisphaerota</taxon>
        <taxon>Lentisphaeria</taxon>
        <taxon>Lentisphaerales</taxon>
        <taxon>Lentisphaeraceae</taxon>
        <taxon>Lentisphaeraceae incertae sedis</taxon>
        <taxon>Candidatus Spyradenecus</taxon>
    </lineage>
</organism>
<evidence type="ECO:0000313" key="5">
    <source>
        <dbReference type="Proteomes" id="UP000886845"/>
    </source>
</evidence>
<keyword evidence="4" id="KW-0489">Methyltransferase</keyword>
<evidence type="ECO:0000256" key="1">
    <source>
        <dbReference type="ARBA" id="ARBA00006594"/>
    </source>
</evidence>
<dbReference type="InterPro" id="IPR029063">
    <property type="entry name" value="SAM-dependent_MTases_sf"/>
</dbReference>
<dbReference type="GO" id="GO:0032259">
    <property type="term" value="P:methylation"/>
    <property type="evidence" value="ECO:0007669"/>
    <property type="project" value="UniProtKB-KW"/>
</dbReference>
<evidence type="ECO:0000259" key="3">
    <source>
        <dbReference type="Pfam" id="PF12161"/>
    </source>
</evidence>
<dbReference type="GO" id="GO:0008168">
    <property type="term" value="F:methyltransferase activity"/>
    <property type="evidence" value="ECO:0007669"/>
    <property type="project" value="UniProtKB-KW"/>
</dbReference>
<dbReference type="InterPro" id="IPR038333">
    <property type="entry name" value="T1MK-like_N_sf"/>
</dbReference>
<dbReference type="PANTHER" id="PTHR42998">
    <property type="entry name" value="TYPE I RESTRICTION ENZYME HINDVIIP M PROTEIN-RELATED"/>
    <property type="match status" value="1"/>
</dbReference>
<keyword evidence="4" id="KW-0808">Transferase</keyword>
<dbReference type="EMBL" id="DVOR01000156">
    <property type="protein sequence ID" value="HIV09442.1"/>
    <property type="molecule type" value="Genomic_DNA"/>
</dbReference>
<evidence type="ECO:0000313" key="4">
    <source>
        <dbReference type="EMBL" id="HIV09442.1"/>
    </source>
</evidence>